<accession>B9D5Y5</accession>
<proteinExistence type="predicted"/>
<evidence type="ECO:0000313" key="2">
    <source>
        <dbReference type="EMBL" id="EEF12598.1"/>
    </source>
</evidence>
<dbReference type="EMBL" id="ACFU01000050">
    <property type="protein sequence ID" value="EEF12598.1"/>
    <property type="molecule type" value="Genomic_DNA"/>
</dbReference>
<keyword evidence="1" id="KW-0472">Membrane</keyword>
<evidence type="ECO:0000313" key="3">
    <source>
        <dbReference type="Proteomes" id="UP000003082"/>
    </source>
</evidence>
<dbReference type="Proteomes" id="UP000003082">
    <property type="component" value="Unassembled WGS sequence"/>
</dbReference>
<reference evidence="2 3" key="1">
    <citation type="submission" date="2008-08" db="EMBL/GenBank/DDBJ databases">
        <authorList>
            <person name="Madupu R."/>
            <person name="Durkin A.S."/>
            <person name="Torralba M."/>
            <person name="Methe B."/>
            <person name="Sutton G.G."/>
            <person name="Strausberg R.L."/>
            <person name="Nelson K.E."/>
        </authorList>
    </citation>
    <scope>NUCLEOTIDE SEQUENCE [LARGE SCALE GENOMIC DNA]</scope>
    <source>
        <strain evidence="2 3">RM3267</strain>
    </source>
</reference>
<keyword evidence="3" id="KW-1185">Reference proteome</keyword>
<feature type="transmembrane region" description="Helical" evidence="1">
    <location>
        <begin position="20"/>
        <end position="37"/>
    </location>
</feature>
<keyword evidence="1" id="KW-0812">Transmembrane</keyword>
<dbReference type="AlphaFoldDB" id="B9D5Y5"/>
<evidence type="ECO:0000256" key="1">
    <source>
        <dbReference type="SAM" id="Phobius"/>
    </source>
</evidence>
<gene>
    <name evidence="2" type="ORF">CAMRE0001_0333</name>
</gene>
<keyword evidence="1" id="KW-1133">Transmembrane helix</keyword>
<protein>
    <submittedName>
        <fullName evidence="2">Uncharacterized protein</fullName>
    </submittedName>
</protein>
<comment type="caution">
    <text evidence="2">The sequence shown here is derived from an EMBL/GenBank/DDBJ whole genome shotgun (WGS) entry which is preliminary data.</text>
</comment>
<name>B9D5Y5_CAMRE</name>
<sequence>MFVLNFKFNLFIKFNLRFEILILGVLFLFTFKILNLIR</sequence>
<organism evidence="2 3">
    <name type="scientific">Campylobacter rectus RM3267</name>
    <dbReference type="NCBI Taxonomy" id="553218"/>
    <lineage>
        <taxon>Bacteria</taxon>
        <taxon>Pseudomonadati</taxon>
        <taxon>Campylobacterota</taxon>
        <taxon>Epsilonproteobacteria</taxon>
        <taxon>Campylobacterales</taxon>
        <taxon>Campylobacteraceae</taxon>
        <taxon>Campylobacter</taxon>
    </lineage>
</organism>